<dbReference type="AlphaFoldDB" id="A0A1G2G2J4"/>
<keyword evidence="1" id="KW-0472">Membrane</keyword>
<organism evidence="2 3">
    <name type="scientific">Candidatus Ryanbacteria bacterium RIFCSPHIGHO2_01_FULL_45_22</name>
    <dbReference type="NCBI Taxonomy" id="1802114"/>
    <lineage>
        <taxon>Bacteria</taxon>
        <taxon>Candidatus Ryaniibacteriota</taxon>
    </lineage>
</organism>
<sequence length="122" mass="13978">MDITLSPSIKKIIMRRVHVIWFTRRVLPLLVLETAAVTLIVRQLAESIFFNHVLQNAIVHTFSRSPVMMIDFFFRAFIGTESAVQFLMLGSLLIALLFARDALRAIRAFMLQSNLSPFSRVI</sequence>
<dbReference type="STRING" id="1802114.A2719_05245"/>
<keyword evidence="1" id="KW-1133">Transmembrane helix</keyword>
<name>A0A1G2G2J4_9BACT</name>
<proteinExistence type="predicted"/>
<comment type="caution">
    <text evidence="2">The sequence shown here is derived from an EMBL/GenBank/DDBJ whole genome shotgun (WGS) entry which is preliminary data.</text>
</comment>
<feature type="transmembrane region" description="Helical" evidence="1">
    <location>
        <begin position="72"/>
        <end position="99"/>
    </location>
</feature>
<protein>
    <submittedName>
        <fullName evidence="2">Uncharacterized protein</fullName>
    </submittedName>
</protein>
<accession>A0A1G2G2J4</accession>
<dbReference type="Proteomes" id="UP000177480">
    <property type="component" value="Unassembled WGS sequence"/>
</dbReference>
<feature type="transmembrane region" description="Helical" evidence="1">
    <location>
        <begin position="21"/>
        <end position="41"/>
    </location>
</feature>
<keyword evidence="1" id="KW-0812">Transmembrane</keyword>
<gene>
    <name evidence="2" type="ORF">A2719_05245</name>
</gene>
<evidence type="ECO:0000313" key="3">
    <source>
        <dbReference type="Proteomes" id="UP000177480"/>
    </source>
</evidence>
<evidence type="ECO:0000313" key="2">
    <source>
        <dbReference type="EMBL" id="OGZ44499.1"/>
    </source>
</evidence>
<dbReference type="EMBL" id="MHNK01000002">
    <property type="protein sequence ID" value="OGZ44499.1"/>
    <property type="molecule type" value="Genomic_DNA"/>
</dbReference>
<evidence type="ECO:0000256" key="1">
    <source>
        <dbReference type="SAM" id="Phobius"/>
    </source>
</evidence>
<reference evidence="2 3" key="1">
    <citation type="journal article" date="2016" name="Nat. Commun.">
        <title>Thousands of microbial genomes shed light on interconnected biogeochemical processes in an aquifer system.</title>
        <authorList>
            <person name="Anantharaman K."/>
            <person name="Brown C.T."/>
            <person name="Hug L.A."/>
            <person name="Sharon I."/>
            <person name="Castelle C.J."/>
            <person name="Probst A.J."/>
            <person name="Thomas B.C."/>
            <person name="Singh A."/>
            <person name="Wilkins M.J."/>
            <person name="Karaoz U."/>
            <person name="Brodie E.L."/>
            <person name="Williams K.H."/>
            <person name="Hubbard S.S."/>
            <person name="Banfield J.F."/>
        </authorList>
    </citation>
    <scope>NUCLEOTIDE SEQUENCE [LARGE SCALE GENOMIC DNA]</scope>
</reference>